<feature type="transmembrane region" description="Helical" evidence="5">
    <location>
        <begin position="353"/>
        <end position="386"/>
    </location>
</feature>
<feature type="transmembrane region" description="Helical" evidence="5">
    <location>
        <begin position="114"/>
        <end position="135"/>
    </location>
</feature>
<comment type="caution">
    <text evidence="7">The sequence shown here is derived from an EMBL/GenBank/DDBJ whole genome shotgun (WGS) entry which is preliminary data.</text>
</comment>
<keyword evidence="4 5" id="KW-0472">Membrane</keyword>
<accession>M0M4V3</accession>
<dbReference type="Pfam" id="PF04932">
    <property type="entry name" value="Wzy_C"/>
    <property type="match status" value="1"/>
</dbReference>
<evidence type="ECO:0000259" key="6">
    <source>
        <dbReference type="Pfam" id="PF04932"/>
    </source>
</evidence>
<gene>
    <name evidence="7" type="ORF">C448_14570</name>
</gene>
<dbReference type="InterPro" id="IPR007016">
    <property type="entry name" value="O-antigen_ligase-rel_domated"/>
</dbReference>
<dbReference type="PATRIC" id="fig|931277.6.peg.2858"/>
<organism evidence="7 8">
    <name type="scientific">Halococcus morrhuae DSM 1307</name>
    <dbReference type="NCBI Taxonomy" id="931277"/>
    <lineage>
        <taxon>Archaea</taxon>
        <taxon>Methanobacteriati</taxon>
        <taxon>Methanobacteriota</taxon>
        <taxon>Stenosarchaea group</taxon>
        <taxon>Halobacteria</taxon>
        <taxon>Halobacteriales</taxon>
        <taxon>Halococcaceae</taxon>
        <taxon>Halococcus</taxon>
    </lineage>
</organism>
<dbReference type="eggNOG" id="arCOG08190">
    <property type="taxonomic scope" value="Archaea"/>
</dbReference>
<dbReference type="InterPro" id="IPR051533">
    <property type="entry name" value="WaaL-like"/>
</dbReference>
<evidence type="ECO:0000256" key="1">
    <source>
        <dbReference type="ARBA" id="ARBA00004141"/>
    </source>
</evidence>
<evidence type="ECO:0000256" key="2">
    <source>
        <dbReference type="ARBA" id="ARBA00022692"/>
    </source>
</evidence>
<feature type="transmembrane region" description="Helical" evidence="5">
    <location>
        <begin position="30"/>
        <end position="49"/>
    </location>
</feature>
<evidence type="ECO:0000256" key="5">
    <source>
        <dbReference type="SAM" id="Phobius"/>
    </source>
</evidence>
<proteinExistence type="predicted"/>
<keyword evidence="3 5" id="KW-1133">Transmembrane helix</keyword>
<feature type="transmembrane region" description="Helical" evidence="5">
    <location>
        <begin position="231"/>
        <end position="255"/>
    </location>
</feature>
<comment type="subcellular location">
    <subcellularLocation>
        <location evidence="1">Membrane</location>
        <topology evidence="1">Multi-pass membrane protein</topology>
    </subcellularLocation>
</comment>
<evidence type="ECO:0000313" key="8">
    <source>
        <dbReference type="Proteomes" id="UP000011568"/>
    </source>
</evidence>
<dbReference type="EMBL" id="AOMC01000158">
    <property type="protein sequence ID" value="EMA39649.1"/>
    <property type="molecule type" value="Genomic_DNA"/>
</dbReference>
<name>M0M4V3_HALMO</name>
<feature type="transmembrane region" description="Helical" evidence="5">
    <location>
        <begin position="56"/>
        <end position="78"/>
    </location>
</feature>
<reference evidence="7 8" key="1">
    <citation type="journal article" date="2014" name="PLoS Genet.">
        <title>Phylogenetically driven sequencing of extremely halophilic archaea reveals strategies for static and dynamic osmo-response.</title>
        <authorList>
            <person name="Becker E.A."/>
            <person name="Seitzer P.M."/>
            <person name="Tritt A."/>
            <person name="Larsen D."/>
            <person name="Krusor M."/>
            <person name="Yao A.I."/>
            <person name="Wu D."/>
            <person name="Madern D."/>
            <person name="Eisen J.A."/>
            <person name="Darling A.E."/>
            <person name="Facciotti M.T."/>
        </authorList>
    </citation>
    <scope>NUCLEOTIDE SEQUENCE [LARGE SCALE GENOMIC DNA]</scope>
    <source>
        <strain evidence="7 8">DSM 1307</strain>
    </source>
</reference>
<feature type="transmembrane region" description="Helical" evidence="5">
    <location>
        <begin position="318"/>
        <end position="341"/>
    </location>
</feature>
<dbReference type="AlphaFoldDB" id="M0M4V3"/>
<feature type="transmembrane region" description="Helical" evidence="5">
    <location>
        <begin position="197"/>
        <end position="225"/>
    </location>
</feature>
<dbReference type="Proteomes" id="UP000011568">
    <property type="component" value="Unassembled WGS sequence"/>
</dbReference>
<dbReference type="PANTHER" id="PTHR37422:SF13">
    <property type="entry name" value="LIPOPOLYSACCHARIDE BIOSYNTHESIS PROTEIN PA4999-RELATED"/>
    <property type="match status" value="1"/>
</dbReference>
<dbReference type="PANTHER" id="PTHR37422">
    <property type="entry name" value="TEICHURONIC ACID BIOSYNTHESIS PROTEIN TUAE"/>
    <property type="match status" value="1"/>
</dbReference>
<evidence type="ECO:0000313" key="7">
    <source>
        <dbReference type="EMBL" id="EMA39649.1"/>
    </source>
</evidence>
<sequence>MMKKPQTDVLWTGLIILAASLTLSGFVPDIIGYTLVAFVYLAFVGVFIATDRFAIVYHWTIIPMVLLIWGVFVLTTMLDPTTAGMLRLGAFTVITGINLFVVPAVINRAVFHDVLACTAGAFVLIGLPTVLLGSYEIAGLTITSWDTTQTLAGVVLHTPVSIFDNPNYLSGFAAIGVVASGAMFVRSRRLLAVGAFGLNTLGVVLAGGRAALLALVAAGGLYIVYRLFGRTAMAGLVAFGAFGVVIGFAMVFAIIPGPDVIAQVNLGDRRATWSAAYEAVRSRPLLGWGPGNDAELLAGYLHNSVDVTTTHNSYIRMFLISGVLGGGAYLVLTINTLVIGIRNARSETVFTILLLVAFLILQLFAGMTIFGLSLLSMLGALFVGYVQSSAPASKIVNVTEARRRIVGYARNGLGVN</sequence>
<feature type="transmembrane region" description="Helical" evidence="5">
    <location>
        <begin position="168"/>
        <end position="185"/>
    </location>
</feature>
<evidence type="ECO:0000256" key="3">
    <source>
        <dbReference type="ARBA" id="ARBA00022989"/>
    </source>
</evidence>
<keyword evidence="8" id="KW-1185">Reference proteome</keyword>
<dbReference type="GO" id="GO:0016020">
    <property type="term" value="C:membrane"/>
    <property type="evidence" value="ECO:0007669"/>
    <property type="project" value="UniProtKB-SubCell"/>
</dbReference>
<protein>
    <recommendedName>
        <fullName evidence="6">O-antigen ligase-related domain-containing protein</fullName>
    </recommendedName>
</protein>
<keyword evidence="2 5" id="KW-0812">Transmembrane</keyword>
<dbReference type="RefSeq" id="WP_004055830.1">
    <property type="nucleotide sequence ID" value="NZ_AOMC01000158.1"/>
</dbReference>
<feature type="transmembrane region" description="Helical" evidence="5">
    <location>
        <begin position="84"/>
        <end position="102"/>
    </location>
</feature>
<evidence type="ECO:0000256" key="4">
    <source>
        <dbReference type="ARBA" id="ARBA00023136"/>
    </source>
</evidence>
<feature type="domain" description="O-antigen ligase-related" evidence="6">
    <location>
        <begin position="196"/>
        <end position="329"/>
    </location>
</feature>